<sequence length="762" mass="82847">MADLSVTLVLNDTEFNGKLTGATNNVERFGKQADLTSQNTVTGFTRMTNATEALQRKMETLTAVLLGAGAVEFAKRSLEMADTITDLSAATNVSIPKIIQLREAFEANGGSADRLYRIINKLSQSLFDAREGSAVAQENFIKLGLSFKDMANLNTEEAFGRVIEKLASMSDVTERQALAFRVFGKDAMKIDWAGVAEGARGGTEEYMRFTGALERAGQAHDKLAAASEKLLLAFVSLMDITGITDAINGMNDDMVKFEKVVAIAGAAIVTYFGARTVILLVEFGGALTKITEGMFALAGASAVLEKSTVFGRIASVAVMIAAAGAAYLGWDKLNDSIAENDKKRTDDAVKNQQKLDEARGTRKDQPAVTPAWQKEIVQLDQLSEAYRKTNDEILNKIRLDTRMLGVSEDQKQVEMELVNLTRNYNNQIQDLNNRIAQETATPQSAARDARIGQLQQEKQQVTALYDEYLKQVPAAIRLEQQKAAALRDSAYSYQLEVDISRQAHLLLDQYDRTSMTQNEQKYQQLTIMARDYAQARIDAEEKLLGYDDQGRKVLLSEEKRRAITLEATRATENLRDVIRQNITENEKFSVGWSTSMRQYIEDSRNGATVARKLFEDATRGMEDAIVGFVKTGKLSFSSLINTIVEDLLRSQIRQLIATTFGGGGAPGGGGLFAGIGKLLGFAGGGAVAAGRPILVGEAGPELFVPPGAGTIVPNNQLASAASVNYYINAVDAPSFRALVARDPQFIHAVAQAGANTYASAAR</sequence>
<evidence type="ECO:0000259" key="3">
    <source>
        <dbReference type="Pfam" id="PF09718"/>
    </source>
</evidence>
<protein>
    <submittedName>
        <fullName evidence="4">Bacteriophage lambda, GpH, tail tape measure, C-terminal</fullName>
    </submittedName>
</protein>
<evidence type="ECO:0000313" key="4">
    <source>
        <dbReference type="EMBL" id="CAB4127914.1"/>
    </source>
</evidence>
<feature type="region of interest" description="Disordered" evidence="2">
    <location>
        <begin position="343"/>
        <end position="369"/>
    </location>
</feature>
<feature type="coiled-coil region" evidence="1">
    <location>
        <begin position="421"/>
        <end position="471"/>
    </location>
</feature>
<gene>
    <name evidence="4" type="ORF">UFOVP109_6</name>
    <name evidence="5" type="ORF">UFOVP224_19</name>
</gene>
<reference evidence="4" key="1">
    <citation type="submission" date="2020-04" db="EMBL/GenBank/DDBJ databases">
        <authorList>
            <person name="Chiriac C."/>
            <person name="Salcher M."/>
            <person name="Ghai R."/>
            <person name="Kavagutti S V."/>
        </authorList>
    </citation>
    <scope>NUCLEOTIDE SEQUENCE</scope>
</reference>
<keyword evidence="1" id="KW-0175">Coiled coil</keyword>
<feature type="domain" description="Bacteriophage tail tape measure C-terminal" evidence="3">
    <location>
        <begin position="588"/>
        <end position="660"/>
    </location>
</feature>
<evidence type="ECO:0000256" key="1">
    <source>
        <dbReference type="SAM" id="Coils"/>
    </source>
</evidence>
<name>A0A6J5KZH7_9CAUD</name>
<organism evidence="4">
    <name type="scientific">uncultured Caudovirales phage</name>
    <dbReference type="NCBI Taxonomy" id="2100421"/>
    <lineage>
        <taxon>Viruses</taxon>
        <taxon>Duplodnaviria</taxon>
        <taxon>Heunggongvirae</taxon>
        <taxon>Uroviricota</taxon>
        <taxon>Caudoviricetes</taxon>
        <taxon>Peduoviridae</taxon>
        <taxon>Maltschvirus</taxon>
        <taxon>Maltschvirus maltsch</taxon>
    </lineage>
</organism>
<dbReference type="EMBL" id="LR796227">
    <property type="protein sequence ID" value="CAB4127914.1"/>
    <property type="molecule type" value="Genomic_DNA"/>
</dbReference>
<feature type="compositionally biased region" description="Basic and acidic residues" evidence="2">
    <location>
        <begin position="343"/>
        <end position="365"/>
    </location>
</feature>
<evidence type="ECO:0000313" key="5">
    <source>
        <dbReference type="EMBL" id="CAB5219008.1"/>
    </source>
</evidence>
<accession>A0A6J5KZH7</accession>
<dbReference type="EMBL" id="LR798270">
    <property type="protein sequence ID" value="CAB5219008.1"/>
    <property type="molecule type" value="Genomic_DNA"/>
</dbReference>
<dbReference type="Pfam" id="PF09718">
    <property type="entry name" value="Tape_meas_lam_C"/>
    <property type="match status" value="1"/>
</dbReference>
<evidence type="ECO:0000256" key="2">
    <source>
        <dbReference type="SAM" id="MobiDB-lite"/>
    </source>
</evidence>
<proteinExistence type="predicted"/>
<dbReference type="InterPro" id="IPR006431">
    <property type="entry name" value="Phage_tape_meas_C"/>
</dbReference>